<dbReference type="Proteomes" id="UP000617684">
    <property type="component" value="Segment"/>
</dbReference>
<evidence type="ECO:0000313" key="2">
    <source>
        <dbReference type="EMBL" id="QIG70517.1"/>
    </source>
</evidence>
<feature type="region of interest" description="Disordered" evidence="1">
    <location>
        <begin position="604"/>
        <end position="630"/>
    </location>
</feature>
<accession>A0A7S5R3J7</accession>
<name>A0A7S5R3J7_9CAUD</name>
<proteinExistence type="predicted"/>
<reference evidence="2" key="1">
    <citation type="submission" date="2020-01" db="EMBL/GenBank/DDBJ databases">
        <title>Patterns of diversity and host range of bacteriophage communities associated with bean-nodulatin bacteria.</title>
        <authorList>
            <person name="Vann Cauwenberghe J."/>
            <person name="Santamaria R.I."/>
            <person name="Bustos P."/>
            <person name="Juarez S."/>
            <person name="Gonzalez V."/>
        </authorList>
    </citation>
    <scope>NUCLEOTIDE SEQUENCE</scope>
</reference>
<dbReference type="EMBL" id="MN988517">
    <property type="protein sequence ID" value="QIG70517.1"/>
    <property type="molecule type" value="Genomic_DNA"/>
</dbReference>
<keyword evidence="3" id="KW-1185">Reference proteome</keyword>
<organism evidence="2 3">
    <name type="scientific">Rhizobium phage RHph_N38</name>
    <dbReference type="NCBI Taxonomy" id="2509750"/>
    <lineage>
        <taxon>Viruses</taxon>
        <taxon>Duplodnaviria</taxon>
        <taxon>Heunggongvirae</taxon>
        <taxon>Uroviricota</taxon>
        <taxon>Caudoviricetes</taxon>
        <taxon>Schitoviridae</taxon>
        <taxon>Demetervirinae</taxon>
        <taxon>Cyamitesvirus</taxon>
        <taxon>Cyamitesvirus N38</taxon>
    </lineage>
</organism>
<sequence length="688" mass="76515">MTQIRVKSIVVEDKLAVFYLEDSSTFTVNQGEARLARMIEKAIPIIKAGEIAVLDTEEGTVEDYHDSSTIFSAFEQRSGGFMKFFRAAKDAVKKLFHTHEDDYSNTPVAPKVPVMAIMPTVFEESAKPPVQVDRGMYAPIETPEETKPAPVTEQELEIKSEIQVKPLTSDVVTKNETVVAVLPNGRIIPGMENLKSHLNHAKDPDQIEGLKRFVERMSVMLDKRAHSVEDLLTFMERGDMPVTINGDIIAYKALNPSKNGVVFTDKHSGNVKQRVGSFVNVREDLVDKNRRNECSNGLHVARKGYLKGFARSNDPIFIILVAPEDVVTVPHGDANKVRTMGYHIVAQLPPEAAQAVMANQPITQFPEVKALLAEIIKGNHIPRLESVQINGQKGSGLKITPLGTREERLAWKFEASATEEEIQKAEAVTLVEEKAAQIKEQEKAAVIDVKDLAKKVEQAPAESYQQRVLRALAEKDEAFVLDVVTKKRKAKKSWDSLGLTALIGEQLVTFLKDLEKPVEEPKQQIADEVPQAPEVKQDVAKVEPKKLTFLDRALKALVEKDAKEASEMVAHKRATKKSWSFYGLTDNQADQLIQLAGTASAVVTTEPPAPEPVKEEPVTEPVKDTGAHKELADKTFPIGSKEEFQNALDDFRLVPTQEKFDRLKAYSRSKKKSLLSLGVHQAFIDQFK</sequence>
<protein>
    <submittedName>
        <fullName evidence="2">RIIB protector from prophage-induced early lysis protein</fullName>
    </submittedName>
</protein>
<feature type="compositionally biased region" description="Basic and acidic residues" evidence="1">
    <location>
        <begin position="612"/>
        <end position="630"/>
    </location>
</feature>
<evidence type="ECO:0000313" key="3">
    <source>
        <dbReference type="Proteomes" id="UP000617684"/>
    </source>
</evidence>
<evidence type="ECO:0000256" key="1">
    <source>
        <dbReference type="SAM" id="MobiDB-lite"/>
    </source>
</evidence>
<gene>
    <name evidence="2" type="ORF">EVB89_054</name>
</gene>